<protein>
    <submittedName>
        <fullName evidence="3">Uncharacterized protein</fullName>
    </submittedName>
</protein>
<feature type="transmembrane region" description="Helical" evidence="2">
    <location>
        <begin position="191"/>
        <end position="208"/>
    </location>
</feature>
<evidence type="ECO:0000256" key="2">
    <source>
        <dbReference type="SAM" id="Phobius"/>
    </source>
</evidence>
<keyword evidence="4" id="KW-1185">Reference proteome</keyword>
<keyword evidence="2" id="KW-1133">Transmembrane helix</keyword>
<gene>
    <name evidence="3" type="ORF">HII31_03166</name>
</gene>
<evidence type="ECO:0000313" key="4">
    <source>
        <dbReference type="Proteomes" id="UP000660729"/>
    </source>
</evidence>
<comment type="caution">
    <text evidence="3">The sequence shown here is derived from an EMBL/GenBank/DDBJ whole genome shotgun (WGS) entry which is preliminary data.</text>
</comment>
<name>A0A8H6RQV4_9PEZI</name>
<dbReference type="AlphaFoldDB" id="A0A8H6RQV4"/>
<accession>A0A8H6RQV4</accession>
<organism evidence="3 4">
    <name type="scientific">Pseudocercospora fuligena</name>
    <dbReference type="NCBI Taxonomy" id="685502"/>
    <lineage>
        <taxon>Eukaryota</taxon>
        <taxon>Fungi</taxon>
        <taxon>Dikarya</taxon>
        <taxon>Ascomycota</taxon>
        <taxon>Pezizomycotina</taxon>
        <taxon>Dothideomycetes</taxon>
        <taxon>Dothideomycetidae</taxon>
        <taxon>Mycosphaerellales</taxon>
        <taxon>Mycosphaerellaceae</taxon>
        <taxon>Pseudocercospora</taxon>
    </lineage>
</organism>
<evidence type="ECO:0000313" key="3">
    <source>
        <dbReference type="EMBL" id="KAF7195572.1"/>
    </source>
</evidence>
<sequence length="436" mass="48422">MSGNNNVTVAIPGEPNWDVWWQWNVFANFQLDIVGFLAVLGEGAVLANAQVSALSRLFYLPRLLPAPQALIRTTRPTTLPPVTAKVTGVYSGNVKDHVHHVANILLGEEMPTFTVRCVQVKKRIQSNRPPTRMDTIFRGQPKRAPTRSPQMGPPLIKAKATGPQTWVTLIGFLEAVILLAVSITFGDGMSILATITLAGLSTVVGIINKWNLVLPRKAQGSIPPPGDVVIRYPNGSYLVVRCDEEVARELYFAPEEINYEIQNPLIYRMLSLVGTIMLMLGIVFLANAKLQLQFAWAGGYVIINIAHWIAAALPQRYDWDLSCYEVEEQGVAGGWKNPNFTEALWKAILLTKSTRWVKNGAAAPQTKVWDDWLVDAEEKAKEYASHVGRVEDPLWPGSNPDKGTIWDAPLPEDWDAKKAWNHLNEQFSKENENGTA</sequence>
<feature type="transmembrane region" description="Helical" evidence="2">
    <location>
        <begin position="265"/>
        <end position="288"/>
    </location>
</feature>
<proteinExistence type="predicted"/>
<feature type="transmembrane region" description="Helical" evidence="2">
    <location>
        <begin position="166"/>
        <end position="185"/>
    </location>
</feature>
<feature type="region of interest" description="Disordered" evidence="1">
    <location>
        <begin position="129"/>
        <end position="155"/>
    </location>
</feature>
<feature type="transmembrane region" description="Helical" evidence="2">
    <location>
        <begin position="294"/>
        <end position="313"/>
    </location>
</feature>
<dbReference type="EMBL" id="JABCIY010000039">
    <property type="protein sequence ID" value="KAF7195572.1"/>
    <property type="molecule type" value="Genomic_DNA"/>
</dbReference>
<keyword evidence="2" id="KW-0472">Membrane</keyword>
<reference evidence="3" key="1">
    <citation type="submission" date="2020-04" db="EMBL/GenBank/DDBJ databases">
        <title>Draft genome resource of the tomato pathogen Pseudocercospora fuligena.</title>
        <authorList>
            <person name="Zaccaron A."/>
        </authorList>
    </citation>
    <scope>NUCLEOTIDE SEQUENCE</scope>
    <source>
        <strain evidence="3">PF001</strain>
    </source>
</reference>
<keyword evidence="2" id="KW-0812">Transmembrane</keyword>
<evidence type="ECO:0000256" key="1">
    <source>
        <dbReference type="SAM" id="MobiDB-lite"/>
    </source>
</evidence>
<dbReference type="OrthoDB" id="5412502at2759"/>
<dbReference type="Proteomes" id="UP000660729">
    <property type="component" value="Unassembled WGS sequence"/>
</dbReference>